<gene>
    <name evidence="1" type="ORF">AS25_08685</name>
</gene>
<name>A0A0B0D9P5_9MICC</name>
<dbReference type="EMBL" id="JROM01000038">
    <property type="protein sequence ID" value="KHE74143.1"/>
    <property type="molecule type" value="Genomic_DNA"/>
</dbReference>
<dbReference type="RefSeq" id="WP_035964351.1">
    <property type="nucleotide sequence ID" value="NZ_JROM01000038.1"/>
</dbReference>
<dbReference type="Proteomes" id="UP000030664">
    <property type="component" value="Unassembled WGS sequence"/>
</dbReference>
<reference evidence="1 2" key="1">
    <citation type="submission" date="2014-09" db="EMBL/GenBank/DDBJ databases">
        <title>High-quality draft genome sequence of Kocuria marina SO9-6, an actinobacterium isolated from a copper mine.</title>
        <authorList>
            <person name="Castro D.B."/>
            <person name="Pereira L.B."/>
            <person name="Silva M.V."/>
            <person name="Silva B.P."/>
            <person name="Zanardi B.R."/>
            <person name="Carlos C."/>
            <person name="Belgini D.R."/>
            <person name="Limache E.G."/>
            <person name="Lacerda G.V."/>
            <person name="Nery M.B."/>
            <person name="Gomes M.B."/>
            <person name="Souza S."/>
            <person name="Silva T.M."/>
            <person name="Rodrigues V.D."/>
            <person name="Paulino L.C."/>
            <person name="Vicentini R."/>
            <person name="Ferraz L.F."/>
            <person name="Ottoboni L.M."/>
        </authorList>
    </citation>
    <scope>NUCLEOTIDE SEQUENCE [LARGE SCALE GENOMIC DNA]</scope>
    <source>
        <strain evidence="1 2">SO9-6</strain>
    </source>
</reference>
<evidence type="ECO:0000313" key="2">
    <source>
        <dbReference type="Proteomes" id="UP000030664"/>
    </source>
</evidence>
<sequence>MTPEMLSNLDKREICADHLGNLRALQRRAARTPLAPYLAEIPRCLVLPTDPRHGDPQLTKATALEVAGAATRAAGRMESFEHVDMALELSKAAMRAYEAACDLLSTHPGTTPAE</sequence>
<accession>A0A0B0D9P5</accession>
<dbReference type="AlphaFoldDB" id="A0A0B0D9P5"/>
<organism evidence="1 2">
    <name type="scientific">Kocuria marina</name>
    <dbReference type="NCBI Taxonomy" id="223184"/>
    <lineage>
        <taxon>Bacteria</taxon>
        <taxon>Bacillati</taxon>
        <taxon>Actinomycetota</taxon>
        <taxon>Actinomycetes</taxon>
        <taxon>Micrococcales</taxon>
        <taxon>Micrococcaceae</taxon>
        <taxon>Kocuria</taxon>
    </lineage>
</organism>
<proteinExistence type="predicted"/>
<evidence type="ECO:0000313" key="1">
    <source>
        <dbReference type="EMBL" id="KHE74143.1"/>
    </source>
</evidence>
<protein>
    <submittedName>
        <fullName evidence="1">Uncharacterized protein</fullName>
    </submittedName>
</protein>
<comment type="caution">
    <text evidence="1">The sequence shown here is derived from an EMBL/GenBank/DDBJ whole genome shotgun (WGS) entry which is preliminary data.</text>
</comment>